<dbReference type="GO" id="GO:0001716">
    <property type="term" value="F:L-amino-acid oxidase activity"/>
    <property type="evidence" value="ECO:0007669"/>
    <property type="project" value="TreeGrafter"/>
</dbReference>
<dbReference type="Pfam" id="PF01593">
    <property type="entry name" value="Amino_oxidase"/>
    <property type="match status" value="1"/>
</dbReference>
<accession>A0A2T2N4Y0</accession>
<dbReference type="SUPFAM" id="SSF51905">
    <property type="entry name" value="FAD/NAD(P)-binding domain"/>
    <property type="match status" value="1"/>
</dbReference>
<dbReference type="Gene3D" id="3.90.660.10">
    <property type="match status" value="1"/>
</dbReference>
<dbReference type="PANTHER" id="PTHR10742">
    <property type="entry name" value="FLAVIN MONOAMINE OXIDASE"/>
    <property type="match status" value="1"/>
</dbReference>
<dbReference type="AlphaFoldDB" id="A0A2T2N4Y0"/>
<feature type="chain" id="PRO_5015468163" evidence="1">
    <location>
        <begin position="23"/>
        <end position="692"/>
    </location>
</feature>
<protein>
    <submittedName>
        <fullName evidence="3">L-amino acid oxidase-like protein LaoA</fullName>
    </submittedName>
</protein>
<feature type="domain" description="Amine oxidase" evidence="2">
    <location>
        <begin position="185"/>
        <end position="668"/>
    </location>
</feature>
<dbReference type="Gene3D" id="1.20.1440.240">
    <property type="match status" value="1"/>
</dbReference>
<dbReference type="InterPro" id="IPR002937">
    <property type="entry name" value="Amino_oxidase"/>
</dbReference>
<dbReference type="GO" id="GO:0009063">
    <property type="term" value="P:amino acid catabolic process"/>
    <property type="evidence" value="ECO:0007669"/>
    <property type="project" value="TreeGrafter"/>
</dbReference>
<keyword evidence="1" id="KW-0732">Signal</keyword>
<name>A0A2T2N4Y0_CORCC</name>
<dbReference type="Proteomes" id="UP000240883">
    <property type="component" value="Unassembled WGS sequence"/>
</dbReference>
<reference evidence="3 4" key="1">
    <citation type="journal article" date="2018" name="Front. Microbiol.">
        <title>Genome-Wide Analysis of Corynespora cassiicola Leaf Fall Disease Putative Effectors.</title>
        <authorList>
            <person name="Lopez D."/>
            <person name="Ribeiro S."/>
            <person name="Label P."/>
            <person name="Fumanal B."/>
            <person name="Venisse J.S."/>
            <person name="Kohler A."/>
            <person name="de Oliveira R.R."/>
            <person name="Labutti K."/>
            <person name="Lipzen A."/>
            <person name="Lail K."/>
            <person name="Bauer D."/>
            <person name="Ohm R.A."/>
            <person name="Barry K.W."/>
            <person name="Spatafora J."/>
            <person name="Grigoriev I.V."/>
            <person name="Martin F.M."/>
            <person name="Pujade-Renaud V."/>
        </authorList>
    </citation>
    <scope>NUCLEOTIDE SEQUENCE [LARGE SCALE GENOMIC DNA]</scope>
    <source>
        <strain evidence="3 4">Philippines</strain>
    </source>
</reference>
<dbReference type="STRING" id="1448308.A0A2T2N4Y0"/>
<keyword evidence="4" id="KW-1185">Reference proteome</keyword>
<evidence type="ECO:0000313" key="4">
    <source>
        <dbReference type="Proteomes" id="UP000240883"/>
    </source>
</evidence>
<dbReference type="OrthoDB" id="7777654at2759"/>
<dbReference type="InterPro" id="IPR036188">
    <property type="entry name" value="FAD/NAD-bd_sf"/>
</dbReference>
<evidence type="ECO:0000256" key="1">
    <source>
        <dbReference type="SAM" id="SignalP"/>
    </source>
</evidence>
<dbReference type="Gene3D" id="3.50.50.60">
    <property type="entry name" value="FAD/NAD(P)-binding domain"/>
    <property type="match status" value="1"/>
</dbReference>
<dbReference type="EMBL" id="KZ678149">
    <property type="protein sequence ID" value="PSN60450.1"/>
    <property type="molecule type" value="Genomic_DNA"/>
</dbReference>
<proteinExistence type="predicted"/>
<evidence type="ECO:0000259" key="2">
    <source>
        <dbReference type="Pfam" id="PF01593"/>
    </source>
</evidence>
<organism evidence="3 4">
    <name type="scientific">Corynespora cassiicola Philippines</name>
    <dbReference type="NCBI Taxonomy" id="1448308"/>
    <lineage>
        <taxon>Eukaryota</taxon>
        <taxon>Fungi</taxon>
        <taxon>Dikarya</taxon>
        <taxon>Ascomycota</taxon>
        <taxon>Pezizomycotina</taxon>
        <taxon>Dothideomycetes</taxon>
        <taxon>Pleosporomycetidae</taxon>
        <taxon>Pleosporales</taxon>
        <taxon>Corynesporascaceae</taxon>
        <taxon>Corynespora</taxon>
    </lineage>
</organism>
<dbReference type="PANTHER" id="PTHR10742:SF382">
    <property type="entry name" value="AMINE OXIDASE DOMAIN-CONTAINING PROTEIN"/>
    <property type="match status" value="1"/>
</dbReference>
<gene>
    <name evidence="3" type="ORF">BS50DRAFT_210071</name>
</gene>
<sequence length="692" mass="77920">MPFAPKTASLLAAVTLLPLAAAEPIRPQPVTFNGPFEVEANGIRNINIEFNDSIDGDLTIVYGACDMGSAAEAHHHIGSTFVGEHAFAKRHAEWADRRPTKFVWISPSDISSGCLHAFSNDKMVGRSEEFSVKRRKMKKRGTFAEVGDPMGPWFDGVEYLKQKQPNETFVAATKEKKFGIIGAGISGLMTALILESVGISNWKILESSDRVGGRMLTAYLNGTRPEEYQYHELGPMRFPYSMQDPETNETLPIMDQRLIFDLADALNEMNKGEDPSLQVNFIPWIQISDNAPVVTSKRRPDGTVPGRLETQLDASLLDNANATYSNATAVYEALQALDDFKALDNDRIRFYTKDIFRAHKEAVETGMLDFSEVEYLRYVVGLDANITDQATTTAVVWPMWEYETVYFMASEWRTIDKGMSHMPEAFRPLVQNRTSFRTKVHGVKYNEDSNSLTVSYKPTGSNPWNTTSTTEEFDYVFNSVPFNLLRFWDLPPHSNLLKRAIERTVFDGAVKVAIQYKSRFWEHLERPIIGGCGRVDTYGIGQICYPSYDINGTGPGVMLASYISSADATVACAMPEAEHIAYIQRAMVEIHGPIAQEEFTGNYARHCWEYDEHHGGSWAVPIVPQQQLYLPSFHQTEFNTVYIGEHTSITHSWVFSALESALRGSVQMLLDIGLVDEAKEVNRRWMARWIDL</sequence>
<feature type="signal peptide" evidence="1">
    <location>
        <begin position="1"/>
        <end position="22"/>
    </location>
</feature>
<dbReference type="SUPFAM" id="SSF54373">
    <property type="entry name" value="FAD-linked reductases, C-terminal domain"/>
    <property type="match status" value="1"/>
</dbReference>
<evidence type="ECO:0000313" key="3">
    <source>
        <dbReference type="EMBL" id="PSN60450.1"/>
    </source>
</evidence>
<dbReference type="InterPro" id="IPR050281">
    <property type="entry name" value="Flavin_monoamine_oxidase"/>
</dbReference>